<dbReference type="Proteomes" id="UP000516444">
    <property type="component" value="Chromosome"/>
</dbReference>
<evidence type="ECO:0000313" key="1">
    <source>
        <dbReference type="EMBL" id="BCL25152.1"/>
    </source>
</evidence>
<proteinExistence type="predicted"/>
<evidence type="ECO:0000313" key="2">
    <source>
        <dbReference type="Proteomes" id="UP000516444"/>
    </source>
</evidence>
<gene>
    <name evidence="1" type="ORF">GCM10017557_00110</name>
</gene>
<dbReference type="RefSeq" id="WP_055520486.1">
    <property type="nucleotide sequence ID" value="NZ_AP023440.1"/>
</dbReference>
<accession>A0A7G1NRL5</accession>
<dbReference type="AlphaFoldDB" id="A0A7G1NRL5"/>
<name>A0A7G1NRL5_9ACTN</name>
<organism evidence="1 2">
    <name type="scientific">Streptomyces aurantiacus</name>
    <dbReference type="NCBI Taxonomy" id="47760"/>
    <lineage>
        <taxon>Bacteria</taxon>
        <taxon>Bacillati</taxon>
        <taxon>Actinomycetota</taxon>
        <taxon>Actinomycetes</taxon>
        <taxon>Kitasatosporales</taxon>
        <taxon>Streptomycetaceae</taxon>
        <taxon>Streptomyces</taxon>
        <taxon>Streptomyces aurantiacus group</taxon>
    </lineage>
</organism>
<sequence length="68" mass="7206">MTLDRADLAPPLLVPSGSAFNPMVLDRPTLLPVLDTNALLVEACSLAKHGRRQDRVTALASTGRATPL</sequence>
<dbReference type="EMBL" id="AP023440">
    <property type="protein sequence ID" value="BCL25152.1"/>
    <property type="molecule type" value="Genomic_DNA"/>
</dbReference>
<reference evidence="1 2" key="1">
    <citation type="journal article" date="2014" name="Int. J. Syst. Evol. Microbiol.">
        <title>Complete genome sequence of Corynebacterium casei LMG S-19264T (=DSM 44701T), isolated from a smear-ripened cheese.</title>
        <authorList>
            <consortium name="US DOE Joint Genome Institute (JGI-PGF)"/>
            <person name="Walter F."/>
            <person name="Albersmeier A."/>
            <person name="Kalinowski J."/>
            <person name="Ruckert C."/>
        </authorList>
    </citation>
    <scope>NUCLEOTIDE SEQUENCE [LARGE SCALE GENOMIC DNA]</scope>
    <source>
        <strain evidence="1 2">JCM 4677</strain>
    </source>
</reference>
<keyword evidence="2" id="KW-1185">Reference proteome</keyword>
<dbReference type="KEGG" id="sgm:GCM10017557_00110"/>
<protein>
    <submittedName>
        <fullName evidence="1">Uncharacterized protein</fullName>
    </submittedName>
</protein>